<keyword evidence="7" id="KW-1185">Reference proteome</keyword>
<dbReference type="AlphaFoldDB" id="A0A6I9XZK4"/>
<dbReference type="KEGG" id="tsr:106539640"/>
<dbReference type="GO" id="GO:0007043">
    <property type="term" value="P:cell-cell junction assembly"/>
    <property type="evidence" value="ECO:0007669"/>
    <property type="project" value="TreeGrafter"/>
</dbReference>
<dbReference type="PRINTS" id="PR00205">
    <property type="entry name" value="CADHERIN"/>
</dbReference>
<evidence type="ECO:0000256" key="3">
    <source>
        <dbReference type="ARBA" id="ARBA00022837"/>
    </source>
</evidence>
<feature type="domain" description="Cadherin" evidence="6">
    <location>
        <begin position="163"/>
        <end position="225"/>
    </location>
</feature>
<protein>
    <submittedName>
        <fullName evidence="8">Cadherin-12-like</fullName>
    </submittedName>
</protein>
<keyword evidence="3 5" id="KW-0106">Calcium</keyword>
<dbReference type="GO" id="GO:0044331">
    <property type="term" value="P:cell-cell adhesion mediated by cadherin"/>
    <property type="evidence" value="ECO:0007669"/>
    <property type="project" value="TreeGrafter"/>
</dbReference>
<dbReference type="GeneID" id="106539640"/>
<dbReference type="OrthoDB" id="9037817at2759"/>
<evidence type="ECO:0000256" key="2">
    <source>
        <dbReference type="ARBA" id="ARBA00022737"/>
    </source>
</evidence>
<dbReference type="PANTHER" id="PTHR24027">
    <property type="entry name" value="CADHERIN-23"/>
    <property type="match status" value="1"/>
</dbReference>
<dbReference type="GO" id="GO:0016342">
    <property type="term" value="C:catenin complex"/>
    <property type="evidence" value="ECO:0007669"/>
    <property type="project" value="TreeGrafter"/>
</dbReference>
<dbReference type="Gene3D" id="2.60.40.60">
    <property type="entry name" value="Cadherins"/>
    <property type="match status" value="3"/>
</dbReference>
<accession>A0A6I9XZK4</accession>
<dbReference type="PROSITE" id="PS50268">
    <property type="entry name" value="CADHERIN_2"/>
    <property type="match status" value="3"/>
</dbReference>
<dbReference type="GO" id="GO:0016477">
    <property type="term" value="P:cell migration"/>
    <property type="evidence" value="ECO:0007669"/>
    <property type="project" value="TreeGrafter"/>
</dbReference>
<dbReference type="GO" id="GO:0005509">
    <property type="term" value="F:calcium ion binding"/>
    <property type="evidence" value="ECO:0007669"/>
    <property type="project" value="UniProtKB-UniRule"/>
</dbReference>
<name>A0A6I9XZK4_9SAUR</name>
<dbReference type="Pfam" id="PF00028">
    <property type="entry name" value="Cadherin"/>
    <property type="match status" value="1"/>
</dbReference>
<dbReference type="GO" id="GO:0005912">
    <property type="term" value="C:adherens junction"/>
    <property type="evidence" value="ECO:0007669"/>
    <property type="project" value="TreeGrafter"/>
</dbReference>
<feature type="domain" description="Cadherin" evidence="6">
    <location>
        <begin position="9"/>
        <end position="58"/>
    </location>
</feature>
<dbReference type="Proteomes" id="UP000504617">
    <property type="component" value="Unplaced"/>
</dbReference>
<evidence type="ECO:0000256" key="1">
    <source>
        <dbReference type="ARBA" id="ARBA00004370"/>
    </source>
</evidence>
<evidence type="ECO:0000313" key="8">
    <source>
        <dbReference type="RefSeq" id="XP_013909940.1"/>
    </source>
</evidence>
<dbReference type="SMART" id="SM00112">
    <property type="entry name" value="CA"/>
    <property type="match status" value="1"/>
</dbReference>
<gene>
    <name evidence="8" type="primary">LOC106539640</name>
</gene>
<proteinExistence type="predicted"/>
<dbReference type="InterPro" id="IPR039808">
    <property type="entry name" value="Cadherin"/>
</dbReference>
<dbReference type="GO" id="GO:0034332">
    <property type="term" value="P:adherens junction organization"/>
    <property type="evidence" value="ECO:0007669"/>
    <property type="project" value="TreeGrafter"/>
</dbReference>
<dbReference type="SUPFAM" id="SSF49313">
    <property type="entry name" value="Cadherin-like"/>
    <property type="match status" value="2"/>
</dbReference>
<evidence type="ECO:0000259" key="6">
    <source>
        <dbReference type="PROSITE" id="PS50268"/>
    </source>
</evidence>
<evidence type="ECO:0000256" key="5">
    <source>
        <dbReference type="PROSITE-ProRule" id="PRU00043"/>
    </source>
</evidence>
<organism evidence="7 8">
    <name type="scientific">Thamnophis sirtalis</name>
    <dbReference type="NCBI Taxonomy" id="35019"/>
    <lineage>
        <taxon>Eukaryota</taxon>
        <taxon>Metazoa</taxon>
        <taxon>Chordata</taxon>
        <taxon>Craniata</taxon>
        <taxon>Vertebrata</taxon>
        <taxon>Euteleostomi</taxon>
        <taxon>Lepidosauria</taxon>
        <taxon>Squamata</taxon>
        <taxon>Bifurcata</taxon>
        <taxon>Unidentata</taxon>
        <taxon>Episquamata</taxon>
        <taxon>Toxicofera</taxon>
        <taxon>Serpentes</taxon>
        <taxon>Colubroidea</taxon>
        <taxon>Colubridae</taxon>
        <taxon>Natricinae</taxon>
        <taxon>Thamnophis</taxon>
    </lineage>
</organism>
<dbReference type="GO" id="GO:0045296">
    <property type="term" value="F:cadherin binding"/>
    <property type="evidence" value="ECO:0007669"/>
    <property type="project" value="TreeGrafter"/>
</dbReference>
<keyword evidence="4" id="KW-0472">Membrane</keyword>
<dbReference type="GO" id="GO:0008013">
    <property type="term" value="F:beta-catenin binding"/>
    <property type="evidence" value="ECO:0007669"/>
    <property type="project" value="TreeGrafter"/>
</dbReference>
<reference evidence="8" key="1">
    <citation type="submission" date="2025-08" db="UniProtKB">
        <authorList>
            <consortium name="RefSeq"/>
        </authorList>
    </citation>
    <scope>IDENTIFICATION</scope>
    <source>
        <tissue evidence="8">Skeletal muscle</tissue>
    </source>
</reference>
<dbReference type="InterPro" id="IPR015919">
    <property type="entry name" value="Cadherin-like_sf"/>
</dbReference>
<feature type="domain" description="Cadherin" evidence="6">
    <location>
        <begin position="59"/>
        <end position="163"/>
    </location>
</feature>
<dbReference type="GO" id="GO:0000902">
    <property type="term" value="P:cell morphogenesis"/>
    <property type="evidence" value="ECO:0007669"/>
    <property type="project" value="TreeGrafter"/>
</dbReference>
<dbReference type="RefSeq" id="XP_013909940.1">
    <property type="nucleotide sequence ID" value="XM_014054465.1"/>
</dbReference>
<dbReference type="FunFam" id="2.60.40.60:FF:000097">
    <property type="entry name" value="cadherin-12 isoform X1"/>
    <property type="match status" value="1"/>
</dbReference>
<dbReference type="InterPro" id="IPR002126">
    <property type="entry name" value="Cadherin-like_dom"/>
</dbReference>
<evidence type="ECO:0000256" key="4">
    <source>
        <dbReference type="ARBA" id="ARBA00023136"/>
    </source>
</evidence>
<dbReference type="GO" id="GO:0016339">
    <property type="term" value="P:calcium-dependent cell-cell adhesion via plasma membrane cell adhesion molecules"/>
    <property type="evidence" value="ECO:0007669"/>
    <property type="project" value="TreeGrafter"/>
</dbReference>
<keyword evidence="2" id="KW-0677">Repeat</keyword>
<dbReference type="CDD" id="cd11304">
    <property type="entry name" value="Cadherin_repeat"/>
    <property type="match status" value="3"/>
</dbReference>
<comment type="subcellular location">
    <subcellularLocation>
        <location evidence="1">Membrane</location>
    </subcellularLocation>
</comment>
<evidence type="ECO:0000313" key="7">
    <source>
        <dbReference type="Proteomes" id="UP000504617"/>
    </source>
</evidence>
<sequence length="226" mass="25315">MDNGCSNWPLDFETKKAYTFKVEASNVHLDHRFHSVGPFKDTATVKINVLDVDEPPVFSKPFYTMEVYEDTPVGTIIGAVTAQDLDIGSSAVRYFIDWKNDMDSYFTIDGMEGTIATNELLDRENTAQYNFSIIASKVSNPLLTSKVNVIINVLDVNEFAPEITVPYESYVCENARPGQVIQVIGAADKDLSPPGQKFSFRLSPEVTTKPNFTIHDFTKKKRQQGL</sequence>
<dbReference type="PANTHER" id="PTHR24027:SF96">
    <property type="entry name" value="CADHERIN-12"/>
    <property type="match status" value="1"/>
</dbReference>
<dbReference type="GO" id="GO:0007156">
    <property type="term" value="P:homophilic cell adhesion via plasma membrane adhesion molecules"/>
    <property type="evidence" value="ECO:0007669"/>
    <property type="project" value="InterPro"/>
</dbReference>